<dbReference type="GeneID" id="106476247"/>
<keyword evidence="7" id="KW-0249">Electron transport</keyword>
<name>A0ABM1C112_LIMPO</name>
<accession>A0ABM1C112</accession>
<evidence type="ECO:0000313" key="11">
    <source>
        <dbReference type="RefSeq" id="XP_013792365.1"/>
    </source>
</evidence>
<proteinExistence type="inferred from homology"/>
<dbReference type="PANTHER" id="PTHR13094:SF1">
    <property type="entry name" value="NADH DEHYDROGENASE [UBIQUINONE] 1 BETA SUBCOMPLEX SUBUNIT 10"/>
    <property type="match status" value="1"/>
</dbReference>
<keyword evidence="4" id="KW-0813">Transport</keyword>
<keyword evidence="8" id="KW-0496">Mitochondrion</keyword>
<keyword evidence="6" id="KW-0999">Mitochondrion inner membrane</keyword>
<comment type="subcellular location">
    <subcellularLocation>
        <location evidence="1">Mitochondrion inner membrane</location>
        <topology evidence="1">Peripheral membrane protein</topology>
        <orientation evidence="1">Matrix side</orientation>
    </subcellularLocation>
</comment>
<evidence type="ECO:0000256" key="7">
    <source>
        <dbReference type="ARBA" id="ARBA00022982"/>
    </source>
</evidence>
<keyword evidence="10" id="KW-1185">Reference proteome</keyword>
<evidence type="ECO:0000256" key="8">
    <source>
        <dbReference type="ARBA" id="ARBA00023128"/>
    </source>
</evidence>
<dbReference type="Pfam" id="PF10249">
    <property type="entry name" value="NDUFB10"/>
    <property type="match status" value="1"/>
</dbReference>
<evidence type="ECO:0000313" key="10">
    <source>
        <dbReference type="Proteomes" id="UP000694941"/>
    </source>
</evidence>
<keyword evidence="5" id="KW-0679">Respiratory chain</keyword>
<dbReference type="Proteomes" id="UP000694941">
    <property type="component" value="Unplaced"/>
</dbReference>
<dbReference type="InterPro" id="IPR039993">
    <property type="entry name" value="NDUFB10"/>
</dbReference>
<evidence type="ECO:0000256" key="5">
    <source>
        <dbReference type="ARBA" id="ARBA00022660"/>
    </source>
</evidence>
<evidence type="ECO:0000256" key="2">
    <source>
        <dbReference type="ARBA" id="ARBA00008317"/>
    </source>
</evidence>
<sequence>MGDLDPPRNIIQSFANAVFYFVDAPVTWFRETIVTPNQKKHYYYHRKFQEVPGVDECEVGDVVCLFEANEQFKRNKQVDNEILNILKQRRDDCLLYENPDHQVRCKKVLDDYAKAAENWFIKYGDLGIYGTAKDAYMKQKHRLVWERRQAAKLEENENKI</sequence>
<dbReference type="PANTHER" id="PTHR13094">
    <property type="entry name" value="NADH-UBIQUINONE OXIDOREDUCTASE PDSW SUBUNIT"/>
    <property type="match status" value="1"/>
</dbReference>
<evidence type="ECO:0000256" key="1">
    <source>
        <dbReference type="ARBA" id="ARBA00004443"/>
    </source>
</evidence>
<protein>
    <recommendedName>
        <fullName evidence="3">NADH dehydrogenase [ubiquinone] 1 beta subcomplex subunit 10</fullName>
    </recommendedName>
</protein>
<organism evidence="10 11">
    <name type="scientific">Limulus polyphemus</name>
    <name type="common">Atlantic horseshoe crab</name>
    <dbReference type="NCBI Taxonomy" id="6850"/>
    <lineage>
        <taxon>Eukaryota</taxon>
        <taxon>Metazoa</taxon>
        <taxon>Ecdysozoa</taxon>
        <taxon>Arthropoda</taxon>
        <taxon>Chelicerata</taxon>
        <taxon>Merostomata</taxon>
        <taxon>Xiphosura</taxon>
        <taxon>Limulidae</taxon>
        <taxon>Limulus</taxon>
    </lineage>
</organism>
<evidence type="ECO:0000256" key="3">
    <source>
        <dbReference type="ARBA" id="ARBA00014109"/>
    </source>
</evidence>
<dbReference type="RefSeq" id="XP_013792365.1">
    <property type="nucleotide sequence ID" value="XM_013936911.2"/>
</dbReference>
<evidence type="ECO:0000256" key="4">
    <source>
        <dbReference type="ARBA" id="ARBA00022448"/>
    </source>
</evidence>
<evidence type="ECO:0000256" key="9">
    <source>
        <dbReference type="ARBA" id="ARBA00023136"/>
    </source>
</evidence>
<dbReference type="InterPro" id="IPR019377">
    <property type="entry name" value="NADH_UbQ_OxRdtase_su10"/>
</dbReference>
<keyword evidence="9" id="KW-0472">Membrane</keyword>
<gene>
    <name evidence="11" type="primary">LOC106476247</name>
</gene>
<evidence type="ECO:0000256" key="6">
    <source>
        <dbReference type="ARBA" id="ARBA00022792"/>
    </source>
</evidence>
<comment type="similarity">
    <text evidence="2">Belongs to the complex I NDUFB10 subunit family.</text>
</comment>
<reference evidence="11" key="1">
    <citation type="submission" date="2025-08" db="UniProtKB">
        <authorList>
            <consortium name="RefSeq"/>
        </authorList>
    </citation>
    <scope>IDENTIFICATION</scope>
    <source>
        <tissue evidence="11">Muscle</tissue>
    </source>
</reference>